<dbReference type="AlphaFoldDB" id="A0A819Y5C5"/>
<evidence type="ECO:0000313" key="11">
    <source>
        <dbReference type="Proteomes" id="UP000663851"/>
    </source>
</evidence>
<evidence type="ECO:0000313" key="9">
    <source>
        <dbReference type="EMBL" id="CAF4477227.1"/>
    </source>
</evidence>
<organism evidence="8 11">
    <name type="scientific">Rotaria socialis</name>
    <dbReference type="NCBI Taxonomy" id="392032"/>
    <lineage>
        <taxon>Eukaryota</taxon>
        <taxon>Metazoa</taxon>
        <taxon>Spiralia</taxon>
        <taxon>Gnathifera</taxon>
        <taxon>Rotifera</taxon>
        <taxon>Eurotatoria</taxon>
        <taxon>Bdelloidea</taxon>
        <taxon>Philodinida</taxon>
        <taxon>Philodinidae</taxon>
        <taxon>Rotaria</taxon>
    </lineage>
</organism>
<evidence type="ECO:0000256" key="2">
    <source>
        <dbReference type="RuleBase" id="RU000682"/>
    </source>
</evidence>
<dbReference type="SMART" id="SM00389">
    <property type="entry name" value="HOX"/>
    <property type="match status" value="1"/>
</dbReference>
<evidence type="ECO:0000313" key="5">
    <source>
        <dbReference type="EMBL" id="CAF3340402.1"/>
    </source>
</evidence>
<protein>
    <recommendedName>
        <fullName evidence="4">Homeobox domain-containing protein</fullName>
    </recommendedName>
</protein>
<dbReference type="GO" id="GO:0005634">
    <property type="term" value="C:nucleus"/>
    <property type="evidence" value="ECO:0007669"/>
    <property type="project" value="UniProtKB-SubCell"/>
</dbReference>
<name>A0A819Y5C5_9BILA</name>
<dbReference type="EMBL" id="CAJOBO010000177">
    <property type="protein sequence ID" value="CAF4153042.1"/>
    <property type="molecule type" value="Genomic_DNA"/>
</dbReference>
<sequence length="213" mass="24595">MASIFDGNCSSYWSYSPYSYNNSYDTPSSNSSYYESSICSTSPRTVMYPAYDQQLSCFYYNDMAYPCLQFTPPSPPIVPFSQIVNVPSVSPPLPRPSTNLPNRLQYTNRQRWLLNEIFEHVPYPNSIQKNVVADRIGATREQIRIWFQNRRRIAVQSHRPTSRRSNPVPVDNGPSIRLELEQILADLDLHKNAPQRMPIGQNSSSRRVRVLKR</sequence>
<keyword evidence="12" id="KW-1185">Reference proteome</keyword>
<dbReference type="InterPro" id="IPR001356">
    <property type="entry name" value="HD"/>
</dbReference>
<comment type="caution">
    <text evidence="8">The sequence shown here is derived from an EMBL/GenBank/DDBJ whole genome shotgun (WGS) entry which is preliminary data.</text>
</comment>
<feature type="DNA-binding region" description="Homeobox" evidence="1">
    <location>
        <begin position="99"/>
        <end position="158"/>
    </location>
</feature>
<dbReference type="PROSITE" id="PS50071">
    <property type="entry name" value="HOMEOBOX_2"/>
    <property type="match status" value="1"/>
</dbReference>
<dbReference type="GO" id="GO:0003677">
    <property type="term" value="F:DNA binding"/>
    <property type="evidence" value="ECO:0007669"/>
    <property type="project" value="UniProtKB-UniRule"/>
</dbReference>
<comment type="subcellular location">
    <subcellularLocation>
        <location evidence="1 2">Nucleus</location>
    </subcellularLocation>
</comment>
<dbReference type="Proteomes" id="UP000663848">
    <property type="component" value="Unassembled WGS sequence"/>
</dbReference>
<dbReference type="Proteomes" id="UP000663833">
    <property type="component" value="Unassembled WGS sequence"/>
</dbReference>
<dbReference type="EMBL" id="CAJNYT010000313">
    <property type="protein sequence ID" value="CAF3343274.1"/>
    <property type="molecule type" value="Genomic_DNA"/>
</dbReference>
<feature type="domain" description="Homeobox" evidence="4">
    <location>
        <begin position="97"/>
        <end position="157"/>
    </location>
</feature>
<evidence type="ECO:0000256" key="3">
    <source>
        <dbReference type="SAM" id="MobiDB-lite"/>
    </source>
</evidence>
<dbReference type="Proteomes" id="UP000663873">
    <property type="component" value="Unassembled WGS sequence"/>
</dbReference>
<dbReference type="CDD" id="cd00086">
    <property type="entry name" value="homeodomain"/>
    <property type="match status" value="1"/>
</dbReference>
<reference evidence="8" key="1">
    <citation type="submission" date="2021-02" db="EMBL/GenBank/DDBJ databases">
        <authorList>
            <person name="Nowell W R."/>
        </authorList>
    </citation>
    <scope>NUCLEOTIDE SEQUENCE</scope>
</reference>
<dbReference type="SUPFAM" id="SSF46689">
    <property type="entry name" value="Homeodomain-like"/>
    <property type="match status" value="1"/>
</dbReference>
<keyword evidence="1 2" id="KW-0371">Homeobox</keyword>
<evidence type="ECO:0000313" key="12">
    <source>
        <dbReference type="Proteomes" id="UP000663873"/>
    </source>
</evidence>
<dbReference type="Proteomes" id="UP000663825">
    <property type="component" value="Unassembled WGS sequence"/>
</dbReference>
<evidence type="ECO:0000259" key="4">
    <source>
        <dbReference type="PROSITE" id="PS50071"/>
    </source>
</evidence>
<dbReference type="Gene3D" id="1.10.10.60">
    <property type="entry name" value="Homeodomain-like"/>
    <property type="match status" value="1"/>
</dbReference>
<accession>A0A819Y5C5</accession>
<feature type="region of interest" description="Disordered" evidence="3">
    <location>
        <begin position="194"/>
        <end position="213"/>
    </location>
</feature>
<dbReference type="Pfam" id="PF00046">
    <property type="entry name" value="Homeodomain"/>
    <property type="match status" value="1"/>
</dbReference>
<evidence type="ECO:0000256" key="1">
    <source>
        <dbReference type="PROSITE-ProRule" id="PRU00108"/>
    </source>
</evidence>
<dbReference type="Proteomes" id="UP000663851">
    <property type="component" value="Unassembled WGS sequence"/>
</dbReference>
<evidence type="ECO:0000313" key="8">
    <source>
        <dbReference type="EMBL" id="CAF4153042.1"/>
    </source>
</evidence>
<gene>
    <name evidence="6" type="ORF">GRG538_LOCUS4832</name>
    <name evidence="8" type="ORF">HFQ381_LOCUS4468</name>
    <name evidence="7" type="ORF">LUA448_LOCUS20178</name>
    <name evidence="9" type="ORF">QYT958_LOCUS2725</name>
    <name evidence="5" type="ORF">TIS948_LOCUS22305</name>
    <name evidence="10" type="ORF">UJA718_LOCUS35829</name>
</gene>
<dbReference type="EMBL" id="CAJNXB010003837">
    <property type="protein sequence ID" value="CAF3340402.1"/>
    <property type="molecule type" value="Genomic_DNA"/>
</dbReference>
<keyword evidence="1 2" id="KW-0238">DNA-binding</keyword>
<keyword evidence="1 2" id="KW-0539">Nucleus</keyword>
<proteinExistence type="predicted"/>
<dbReference type="EMBL" id="CAJNYD010002563">
    <property type="protein sequence ID" value="CAF3429185.1"/>
    <property type="molecule type" value="Genomic_DNA"/>
</dbReference>
<dbReference type="Proteomes" id="UP000663872">
    <property type="component" value="Unassembled WGS sequence"/>
</dbReference>
<evidence type="ECO:0000313" key="7">
    <source>
        <dbReference type="EMBL" id="CAF3429185.1"/>
    </source>
</evidence>
<dbReference type="EMBL" id="CAJOBP010033939">
    <property type="protein sequence ID" value="CAF4692645.1"/>
    <property type="molecule type" value="Genomic_DNA"/>
</dbReference>
<dbReference type="EMBL" id="CAJOBR010000181">
    <property type="protein sequence ID" value="CAF4477227.1"/>
    <property type="molecule type" value="Genomic_DNA"/>
</dbReference>
<dbReference type="InterPro" id="IPR009057">
    <property type="entry name" value="Homeodomain-like_sf"/>
</dbReference>
<evidence type="ECO:0000313" key="6">
    <source>
        <dbReference type="EMBL" id="CAF3343274.1"/>
    </source>
</evidence>
<evidence type="ECO:0000313" key="10">
    <source>
        <dbReference type="EMBL" id="CAF4692645.1"/>
    </source>
</evidence>
<dbReference type="OrthoDB" id="6159439at2759"/>